<protein>
    <submittedName>
        <fullName evidence="2">Uncharacterized protein</fullName>
    </submittedName>
</protein>
<evidence type="ECO:0000313" key="2">
    <source>
        <dbReference type="EMBL" id="BAD03363.1"/>
    </source>
</evidence>
<dbReference type="AlphaFoldDB" id="Q6ZAD7"/>
<feature type="region of interest" description="Disordered" evidence="1">
    <location>
        <begin position="36"/>
        <end position="61"/>
    </location>
</feature>
<sequence length="173" mass="17981">MASSLAASPAADAAVGVGEAASAVVVAASASAAPTTDPASAAVGWRRRAEPHQGSASAAGLAMDPATQWQQIIQLDKLLVRTIDSAQAIFELKLRLGLGSWDGDGDGDEKVSGGCVEARRWRQWVRGGGGGLCEEEMPVAERGRGNDAGGGKEKATSWESGWMERQMRNFAGW</sequence>
<proteinExistence type="predicted"/>
<evidence type="ECO:0000313" key="3">
    <source>
        <dbReference type="Proteomes" id="UP000000763"/>
    </source>
</evidence>
<accession>Q6ZAD7</accession>
<evidence type="ECO:0000256" key="1">
    <source>
        <dbReference type="SAM" id="MobiDB-lite"/>
    </source>
</evidence>
<reference evidence="3" key="1">
    <citation type="journal article" date="2005" name="Nature">
        <title>The map-based sequence of the rice genome.</title>
        <authorList>
            <consortium name="International rice genome sequencing project (IRGSP)"/>
            <person name="Matsumoto T."/>
            <person name="Wu J."/>
            <person name="Kanamori H."/>
            <person name="Katayose Y."/>
            <person name="Fujisawa M."/>
            <person name="Namiki N."/>
            <person name="Mizuno H."/>
            <person name="Yamamoto K."/>
            <person name="Antonio B.A."/>
            <person name="Baba T."/>
            <person name="Sakata K."/>
            <person name="Nagamura Y."/>
            <person name="Aoki H."/>
            <person name="Arikawa K."/>
            <person name="Arita K."/>
            <person name="Bito T."/>
            <person name="Chiden Y."/>
            <person name="Fujitsuka N."/>
            <person name="Fukunaka R."/>
            <person name="Hamada M."/>
            <person name="Harada C."/>
            <person name="Hayashi A."/>
            <person name="Hijishita S."/>
            <person name="Honda M."/>
            <person name="Hosokawa S."/>
            <person name="Ichikawa Y."/>
            <person name="Idonuma A."/>
            <person name="Iijima M."/>
            <person name="Ikeda M."/>
            <person name="Ikeno M."/>
            <person name="Ito K."/>
            <person name="Ito S."/>
            <person name="Ito T."/>
            <person name="Ito Y."/>
            <person name="Ito Y."/>
            <person name="Iwabuchi A."/>
            <person name="Kamiya K."/>
            <person name="Karasawa W."/>
            <person name="Kurita K."/>
            <person name="Katagiri S."/>
            <person name="Kikuta A."/>
            <person name="Kobayashi H."/>
            <person name="Kobayashi N."/>
            <person name="Machita K."/>
            <person name="Maehara T."/>
            <person name="Masukawa M."/>
            <person name="Mizubayashi T."/>
            <person name="Mukai Y."/>
            <person name="Nagasaki H."/>
            <person name="Nagata Y."/>
            <person name="Naito S."/>
            <person name="Nakashima M."/>
            <person name="Nakama Y."/>
            <person name="Nakamichi Y."/>
            <person name="Nakamura M."/>
            <person name="Meguro A."/>
            <person name="Negishi M."/>
            <person name="Ohta I."/>
            <person name="Ohta T."/>
            <person name="Okamoto M."/>
            <person name="Ono N."/>
            <person name="Saji S."/>
            <person name="Sakaguchi M."/>
            <person name="Sakai K."/>
            <person name="Shibata M."/>
            <person name="Shimokawa T."/>
            <person name="Song J."/>
            <person name="Takazaki Y."/>
            <person name="Terasawa K."/>
            <person name="Tsugane M."/>
            <person name="Tsuji K."/>
            <person name="Ueda S."/>
            <person name="Waki K."/>
            <person name="Yamagata H."/>
            <person name="Yamamoto M."/>
            <person name="Yamamoto S."/>
            <person name="Yamane H."/>
            <person name="Yoshiki S."/>
            <person name="Yoshihara R."/>
            <person name="Yukawa K."/>
            <person name="Zhong H."/>
            <person name="Yano M."/>
            <person name="Yuan Q."/>
            <person name="Ouyang S."/>
            <person name="Liu J."/>
            <person name="Jones K.M."/>
            <person name="Gansberger K."/>
            <person name="Moffat K."/>
            <person name="Hill J."/>
            <person name="Bera J."/>
            <person name="Fadrosh D."/>
            <person name="Jin S."/>
            <person name="Johri S."/>
            <person name="Kim M."/>
            <person name="Overton L."/>
            <person name="Reardon M."/>
            <person name="Tsitrin T."/>
            <person name="Vuong H."/>
            <person name="Weaver B."/>
            <person name="Ciecko A."/>
            <person name="Tallon L."/>
            <person name="Jackson J."/>
            <person name="Pai G."/>
            <person name="Aken S.V."/>
            <person name="Utterback T."/>
            <person name="Reidmuller S."/>
            <person name="Feldblyum T."/>
            <person name="Hsiao J."/>
            <person name="Zismann V."/>
            <person name="Iobst S."/>
            <person name="de Vazeille A.R."/>
            <person name="Buell C.R."/>
            <person name="Ying K."/>
            <person name="Li Y."/>
            <person name="Lu T."/>
            <person name="Huang Y."/>
            <person name="Zhao Q."/>
            <person name="Feng Q."/>
            <person name="Zhang L."/>
            <person name="Zhu J."/>
            <person name="Weng Q."/>
            <person name="Mu J."/>
            <person name="Lu Y."/>
            <person name="Fan D."/>
            <person name="Liu Y."/>
            <person name="Guan J."/>
            <person name="Zhang Y."/>
            <person name="Yu S."/>
            <person name="Liu X."/>
            <person name="Zhang Y."/>
            <person name="Hong G."/>
            <person name="Han B."/>
            <person name="Choisne N."/>
            <person name="Demange N."/>
            <person name="Orjeda G."/>
            <person name="Samain S."/>
            <person name="Cattolico L."/>
            <person name="Pelletier E."/>
            <person name="Couloux A."/>
            <person name="Segurens B."/>
            <person name="Wincker P."/>
            <person name="D'Hont A."/>
            <person name="Scarpelli C."/>
            <person name="Weissenbach J."/>
            <person name="Salanoubat M."/>
            <person name="Quetier F."/>
            <person name="Yu Y."/>
            <person name="Kim H.R."/>
            <person name="Rambo T."/>
            <person name="Currie J."/>
            <person name="Collura K."/>
            <person name="Luo M."/>
            <person name="Yang T."/>
            <person name="Ammiraju J.S.S."/>
            <person name="Engler F."/>
            <person name="Soderlund C."/>
            <person name="Wing R.A."/>
            <person name="Palmer L.E."/>
            <person name="de la Bastide M."/>
            <person name="Spiegel L."/>
            <person name="Nascimento L."/>
            <person name="Zutavern T."/>
            <person name="O'Shaughnessy A."/>
            <person name="Dike S."/>
            <person name="Dedhia N."/>
            <person name="Preston R."/>
            <person name="Balija V."/>
            <person name="McCombie W.R."/>
            <person name="Chow T."/>
            <person name="Chen H."/>
            <person name="Chung M."/>
            <person name="Chen C."/>
            <person name="Shaw J."/>
            <person name="Wu H."/>
            <person name="Hsiao K."/>
            <person name="Chao Y."/>
            <person name="Chu M."/>
            <person name="Cheng C."/>
            <person name="Hour A."/>
            <person name="Lee P."/>
            <person name="Lin S."/>
            <person name="Lin Y."/>
            <person name="Liou J."/>
            <person name="Liu S."/>
            <person name="Hsing Y."/>
            <person name="Raghuvanshi S."/>
            <person name="Mohanty A."/>
            <person name="Bharti A.K."/>
            <person name="Gaur A."/>
            <person name="Gupta V."/>
            <person name="Kumar D."/>
            <person name="Ravi V."/>
            <person name="Vij S."/>
            <person name="Kapur A."/>
            <person name="Khurana P."/>
            <person name="Khurana P."/>
            <person name="Khurana J.P."/>
            <person name="Tyagi A.K."/>
            <person name="Gaikwad K."/>
            <person name="Singh A."/>
            <person name="Dalal V."/>
            <person name="Srivastava S."/>
            <person name="Dixit A."/>
            <person name="Pal A.K."/>
            <person name="Ghazi I.A."/>
            <person name="Yadav M."/>
            <person name="Pandit A."/>
            <person name="Bhargava A."/>
            <person name="Sureshbabu K."/>
            <person name="Batra K."/>
            <person name="Sharma T.R."/>
            <person name="Mohapatra T."/>
            <person name="Singh N.K."/>
            <person name="Messing J."/>
            <person name="Nelson A.B."/>
            <person name="Fuks G."/>
            <person name="Kavchok S."/>
            <person name="Keizer G."/>
            <person name="Linton E."/>
            <person name="Llaca V."/>
            <person name="Song R."/>
            <person name="Tanyolac B."/>
            <person name="Young S."/>
            <person name="Ho-Il K."/>
            <person name="Hahn J.H."/>
            <person name="Sangsakoo G."/>
            <person name="Vanavichit A."/>
            <person name="de Mattos Luiz.A.T."/>
            <person name="Zimmer P.D."/>
            <person name="Malone G."/>
            <person name="Dellagostin O."/>
            <person name="de Oliveira A.C."/>
            <person name="Bevan M."/>
            <person name="Bancroft I."/>
            <person name="Minx P."/>
            <person name="Cordum H."/>
            <person name="Wilson R."/>
            <person name="Cheng Z."/>
            <person name="Jin W."/>
            <person name="Jiang J."/>
            <person name="Leong S.A."/>
            <person name="Iwama H."/>
            <person name="Gojobori T."/>
            <person name="Itoh T."/>
            <person name="Niimura Y."/>
            <person name="Fujii Y."/>
            <person name="Habara T."/>
            <person name="Sakai H."/>
            <person name="Sato Y."/>
            <person name="Wilson G."/>
            <person name="Kumar K."/>
            <person name="McCouch S."/>
            <person name="Juretic N."/>
            <person name="Hoen D."/>
            <person name="Wright S."/>
            <person name="Bruskiewich R."/>
            <person name="Bureau T."/>
            <person name="Miyao A."/>
            <person name="Hirochika H."/>
            <person name="Nishikawa T."/>
            <person name="Kadowaki K."/>
            <person name="Sugiura M."/>
            <person name="Burr B."/>
            <person name="Sasaki T."/>
        </authorList>
    </citation>
    <scope>NUCLEOTIDE SEQUENCE [LARGE SCALE GENOMIC DNA]</scope>
    <source>
        <strain evidence="3">cv. Nipponbare</strain>
    </source>
</reference>
<gene>
    <name evidence="2" type="primary">P0410E02.16</name>
</gene>
<dbReference type="EMBL" id="AP004663">
    <property type="protein sequence ID" value="BAD03363.1"/>
    <property type="molecule type" value="Genomic_DNA"/>
</dbReference>
<dbReference type="Proteomes" id="UP000000763">
    <property type="component" value="Chromosome 8"/>
</dbReference>
<name>Q6ZAD7_ORYSJ</name>
<reference evidence="3" key="2">
    <citation type="journal article" date="2008" name="Nucleic Acids Res.">
        <title>The rice annotation project database (RAP-DB): 2008 update.</title>
        <authorList>
            <consortium name="The rice annotation project (RAP)"/>
        </authorList>
    </citation>
    <scope>GENOME REANNOTATION</scope>
    <source>
        <strain evidence="3">cv. Nipponbare</strain>
    </source>
</reference>
<organism evidence="2 3">
    <name type="scientific">Oryza sativa subsp. japonica</name>
    <name type="common">Rice</name>
    <dbReference type="NCBI Taxonomy" id="39947"/>
    <lineage>
        <taxon>Eukaryota</taxon>
        <taxon>Viridiplantae</taxon>
        <taxon>Streptophyta</taxon>
        <taxon>Embryophyta</taxon>
        <taxon>Tracheophyta</taxon>
        <taxon>Spermatophyta</taxon>
        <taxon>Magnoliopsida</taxon>
        <taxon>Liliopsida</taxon>
        <taxon>Poales</taxon>
        <taxon>Poaceae</taxon>
        <taxon>BOP clade</taxon>
        <taxon>Oryzoideae</taxon>
        <taxon>Oryzeae</taxon>
        <taxon>Oryzinae</taxon>
        <taxon>Oryza</taxon>
        <taxon>Oryza sativa</taxon>
    </lineage>
</organism>